<evidence type="ECO:0000259" key="7">
    <source>
        <dbReference type="PROSITE" id="PS51898"/>
    </source>
</evidence>
<dbReference type="InterPro" id="IPR010998">
    <property type="entry name" value="Integrase_recombinase_N"/>
</dbReference>
<dbReference type="PROSITE" id="PS51898">
    <property type="entry name" value="TYR_RECOMBINASE"/>
    <property type="match status" value="1"/>
</dbReference>
<keyword evidence="3 5" id="KW-0238">DNA-binding</keyword>
<evidence type="ECO:0000256" key="4">
    <source>
        <dbReference type="ARBA" id="ARBA00023172"/>
    </source>
</evidence>
<dbReference type="Pfam" id="PF22022">
    <property type="entry name" value="Phage_int_M"/>
    <property type="match status" value="1"/>
</dbReference>
<dbReference type="Gene3D" id="3.30.160.390">
    <property type="entry name" value="Integrase, DNA-binding domain"/>
    <property type="match status" value="1"/>
</dbReference>
<feature type="coiled-coil region" evidence="6">
    <location>
        <begin position="82"/>
        <end position="109"/>
    </location>
</feature>
<dbReference type="InterPro" id="IPR050808">
    <property type="entry name" value="Phage_Integrase"/>
</dbReference>
<name>A0A7W7ZGZ7_9BACT</name>
<protein>
    <submittedName>
        <fullName evidence="9">Integrase</fullName>
    </submittedName>
</protein>
<keyword evidence="2" id="KW-0229">DNA integration</keyword>
<dbReference type="GO" id="GO:0006310">
    <property type="term" value="P:DNA recombination"/>
    <property type="evidence" value="ECO:0007669"/>
    <property type="project" value="UniProtKB-KW"/>
</dbReference>
<evidence type="ECO:0000256" key="3">
    <source>
        <dbReference type="ARBA" id="ARBA00023125"/>
    </source>
</evidence>
<reference evidence="9 10" key="1">
    <citation type="submission" date="2020-08" db="EMBL/GenBank/DDBJ databases">
        <title>Genomic Encyclopedia of Type Strains, Phase IV (KMG-V): Genome sequencing to study the core and pangenomes of soil and plant-associated prokaryotes.</title>
        <authorList>
            <person name="Whitman W."/>
        </authorList>
    </citation>
    <scope>NUCLEOTIDE SEQUENCE [LARGE SCALE GENOMIC DNA]</scope>
    <source>
        <strain evidence="9 10">M8UP14</strain>
    </source>
</reference>
<dbReference type="InterPro" id="IPR038488">
    <property type="entry name" value="Integrase_DNA-bd_sf"/>
</dbReference>
<keyword evidence="6" id="KW-0175">Coiled coil</keyword>
<feature type="domain" description="Tyr recombinase" evidence="7">
    <location>
        <begin position="211"/>
        <end position="388"/>
    </location>
</feature>
<dbReference type="InterPro" id="IPR044068">
    <property type="entry name" value="CB"/>
</dbReference>
<dbReference type="InterPro" id="IPR002104">
    <property type="entry name" value="Integrase_catalytic"/>
</dbReference>
<dbReference type="InterPro" id="IPR011010">
    <property type="entry name" value="DNA_brk_join_enz"/>
</dbReference>
<dbReference type="InterPro" id="IPR013762">
    <property type="entry name" value="Integrase-like_cat_sf"/>
</dbReference>
<dbReference type="CDD" id="cd00801">
    <property type="entry name" value="INT_P4_C"/>
    <property type="match status" value="1"/>
</dbReference>
<dbReference type="InterPro" id="IPR025166">
    <property type="entry name" value="Integrase_DNA_bind_dom"/>
</dbReference>
<comment type="similarity">
    <text evidence="1">Belongs to the 'phage' integrase family.</text>
</comment>
<sequence length="408" mass="46277">MALTIKEIENAKPKDKKYKLADGGGLCLLVQPWGGKSWLWRYRFDGAEKNMTFGEYPLVGPKDARGLHYAAKKLLATGVNPMAERKAEAEAKQQEVKALEREADSSFEKVARKWWTWWSIGKSPRHAEILMNRLEADVFPVIGHLPIDGVQTGHVRDIMLAIETRGARDVAKRAHQSIGQIFRFAIARDLASRNPSADFRPRDILAAAKTENFARVDEKDLPELLAKMDDYNGDALTRFGLKLLAYCFPRTSELIEAPWTEFDLDQARWIIPPERMKMDTPHIIPLSHQAVAVLRALKLLTGNGALVFPGAMDKKKPMSNNTLLYALYRLGYQGRMTGHGFRGLASTILHENDYEEAHIELQLAHMKRDKVAAAYNHAKYLKQRAEMMQWWADYLDAQLAKGRRALTA</sequence>
<dbReference type="PANTHER" id="PTHR30629:SF2">
    <property type="entry name" value="PROPHAGE INTEGRASE INTS-RELATED"/>
    <property type="match status" value="1"/>
</dbReference>
<dbReference type="GO" id="GO:0015074">
    <property type="term" value="P:DNA integration"/>
    <property type="evidence" value="ECO:0007669"/>
    <property type="project" value="UniProtKB-KW"/>
</dbReference>
<feature type="domain" description="Core-binding (CB)" evidence="8">
    <location>
        <begin position="105"/>
        <end position="186"/>
    </location>
</feature>
<evidence type="ECO:0000256" key="1">
    <source>
        <dbReference type="ARBA" id="ARBA00008857"/>
    </source>
</evidence>
<gene>
    <name evidence="9" type="ORF">HDF16_004436</name>
</gene>
<keyword evidence="4" id="KW-0233">DNA recombination</keyword>
<dbReference type="SUPFAM" id="SSF56349">
    <property type="entry name" value="DNA breaking-rejoining enzymes"/>
    <property type="match status" value="1"/>
</dbReference>
<accession>A0A7W7ZGZ7</accession>
<dbReference type="GO" id="GO:0003677">
    <property type="term" value="F:DNA binding"/>
    <property type="evidence" value="ECO:0007669"/>
    <property type="project" value="UniProtKB-UniRule"/>
</dbReference>
<proteinExistence type="inferred from homology"/>
<evidence type="ECO:0000256" key="5">
    <source>
        <dbReference type="PROSITE-ProRule" id="PRU01248"/>
    </source>
</evidence>
<dbReference type="RefSeq" id="WP_184221491.1">
    <property type="nucleotide sequence ID" value="NZ_JACHIP010000007.1"/>
</dbReference>
<dbReference type="InterPro" id="IPR053876">
    <property type="entry name" value="Phage_int_M"/>
</dbReference>
<evidence type="ECO:0000256" key="2">
    <source>
        <dbReference type="ARBA" id="ARBA00022908"/>
    </source>
</evidence>
<dbReference type="EMBL" id="JACHIP010000007">
    <property type="protein sequence ID" value="MBB5059707.1"/>
    <property type="molecule type" value="Genomic_DNA"/>
</dbReference>
<dbReference type="Gene3D" id="1.10.150.130">
    <property type="match status" value="1"/>
</dbReference>
<evidence type="ECO:0000313" key="10">
    <source>
        <dbReference type="Proteomes" id="UP000540989"/>
    </source>
</evidence>
<dbReference type="Proteomes" id="UP000540989">
    <property type="component" value="Unassembled WGS sequence"/>
</dbReference>
<dbReference type="Pfam" id="PF00589">
    <property type="entry name" value="Phage_integrase"/>
    <property type="match status" value="1"/>
</dbReference>
<evidence type="ECO:0000313" key="9">
    <source>
        <dbReference type="EMBL" id="MBB5059707.1"/>
    </source>
</evidence>
<evidence type="ECO:0000259" key="8">
    <source>
        <dbReference type="PROSITE" id="PS51900"/>
    </source>
</evidence>
<dbReference type="PROSITE" id="PS51900">
    <property type="entry name" value="CB"/>
    <property type="match status" value="1"/>
</dbReference>
<dbReference type="Pfam" id="PF13356">
    <property type="entry name" value="Arm-DNA-bind_3"/>
    <property type="match status" value="1"/>
</dbReference>
<evidence type="ECO:0000256" key="6">
    <source>
        <dbReference type="SAM" id="Coils"/>
    </source>
</evidence>
<keyword evidence="10" id="KW-1185">Reference proteome</keyword>
<dbReference type="AlphaFoldDB" id="A0A7W7ZGZ7"/>
<dbReference type="PANTHER" id="PTHR30629">
    <property type="entry name" value="PROPHAGE INTEGRASE"/>
    <property type="match status" value="1"/>
</dbReference>
<dbReference type="Gene3D" id="1.10.443.10">
    <property type="entry name" value="Intergrase catalytic core"/>
    <property type="match status" value="1"/>
</dbReference>
<organism evidence="9 10">
    <name type="scientific">Granulicella aggregans</name>
    <dbReference type="NCBI Taxonomy" id="474949"/>
    <lineage>
        <taxon>Bacteria</taxon>
        <taxon>Pseudomonadati</taxon>
        <taxon>Acidobacteriota</taxon>
        <taxon>Terriglobia</taxon>
        <taxon>Terriglobales</taxon>
        <taxon>Acidobacteriaceae</taxon>
        <taxon>Granulicella</taxon>
    </lineage>
</organism>
<comment type="caution">
    <text evidence="9">The sequence shown here is derived from an EMBL/GenBank/DDBJ whole genome shotgun (WGS) entry which is preliminary data.</text>
</comment>